<protein>
    <submittedName>
        <fullName evidence="4">SPOR domain-containing protein</fullName>
    </submittedName>
</protein>
<accession>A0ABZ2XGJ1</accession>
<evidence type="ECO:0000256" key="2">
    <source>
        <dbReference type="SAM" id="SignalP"/>
    </source>
</evidence>
<evidence type="ECO:0000256" key="1">
    <source>
        <dbReference type="SAM" id="MobiDB-lite"/>
    </source>
</evidence>
<dbReference type="PANTHER" id="PTHR44444:SF6">
    <property type="entry name" value="LAMININ G DOMAIN-CONTAINING PROTEIN"/>
    <property type="match status" value="1"/>
</dbReference>
<evidence type="ECO:0000313" key="4">
    <source>
        <dbReference type="EMBL" id="WZJ21432.1"/>
    </source>
</evidence>
<feature type="domain" description="SPOR" evidence="3">
    <location>
        <begin position="205"/>
        <end position="283"/>
    </location>
</feature>
<dbReference type="Gene3D" id="3.30.70.1070">
    <property type="entry name" value="Sporulation related repeat"/>
    <property type="match status" value="1"/>
</dbReference>
<dbReference type="InterPro" id="IPR011990">
    <property type="entry name" value="TPR-like_helical_dom_sf"/>
</dbReference>
<feature type="signal peptide" evidence="2">
    <location>
        <begin position="1"/>
        <end position="20"/>
    </location>
</feature>
<dbReference type="SMART" id="SM00671">
    <property type="entry name" value="SEL1"/>
    <property type="match status" value="3"/>
</dbReference>
<feature type="region of interest" description="Disordered" evidence="1">
    <location>
        <begin position="174"/>
        <end position="194"/>
    </location>
</feature>
<evidence type="ECO:0000259" key="3">
    <source>
        <dbReference type="PROSITE" id="PS51724"/>
    </source>
</evidence>
<gene>
    <name evidence="4" type="ORF">AADV58_15995</name>
</gene>
<reference evidence="4 5" key="1">
    <citation type="submission" date="2024-04" db="EMBL/GenBank/DDBJ databases">
        <title>Dissimilatory iodate-reducing microorganisms contribute to the enrichment of iodine in groundwater.</title>
        <authorList>
            <person name="Jiang Z."/>
        </authorList>
    </citation>
    <scope>NUCLEOTIDE SEQUENCE [LARGE SCALE GENOMIC DNA]</scope>
    <source>
        <strain evidence="4 5">NCP973</strain>
    </source>
</reference>
<feature type="chain" id="PRO_5045938790" evidence="2">
    <location>
        <begin position="21"/>
        <end position="302"/>
    </location>
</feature>
<keyword evidence="5" id="KW-1185">Reference proteome</keyword>
<keyword evidence="2" id="KW-0732">Signal</keyword>
<dbReference type="EMBL" id="CP151406">
    <property type="protein sequence ID" value="WZJ21432.1"/>
    <property type="molecule type" value="Genomic_DNA"/>
</dbReference>
<dbReference type="PROSITE" id="PS51724">
    <property type="entry name" value="SPOR"/>
    <property type="match status" value="1"/>
</dbReference>
<dbReference type="RefSeq" id="WP_341743699.1">
    <property type="nucleotide sequence ID" value="NZ_CP151406.1"/>
</dbReference>
<dbReference type="InterPro" id="IPR007730">
    <property type="entry name" value="SPOR-like_dom"/>
</dbReference>
<proteinExistence type="predicted"/>
<evidence type="ECO:0000313" key="5">
    <source>
        <dbReference type="Proteomes" id="UP001479520"/>
    </source>
</evidence>
<dbReference type="InterPro" id="IPR036680">
    <property type="entry name" value="SPOR-like_sf"/>
</dbReference>
<organism evidence="4 5">
    <name type="scientific">Azonexus hydrophilus</name>
    <dbReference type="NCBI Taxonomy" id="418702"/>
    <lineage>
        <taxon>Bacteria</taxon>
        <taxon>Pseudomonadati</taxon>
        <taxon>Pseudomonadota</taxon>
        <taxon>Betaproteobacteria</taxon>
        <taxon>Rhodocyclales</taxon>
        <taxon>Azonexaceae</taxon>
        <taxon>Azonexus</taxon>
    </lineage>
</organism>
<dbReference type="InterPro" id="IPR006597">
    <property type="entry name" value="Sel1-like"/>
</dbReference>
<name>A0ABZ2XGJ1_9RHOO</name>
<dbReference type="Proteomes" id="UP001479520">
    <property type="component" value="Chromosome"/>
</dbReference>
<dbReference type="Gene3D" id="1.25.40.10">
    <property type="entry name" value="Tetratricopeptide repeat domain"/>
    <property type="match status" value="1"/>
</dbReference>
<dbReference type="InterPro" id="IPR042756">
    <property type="entry name" value="Sel-1L3"/>
</dbReference>
<dbReference type="SUPFAM" id="SSF81901">
    <property type="entry name" value="HCP-like"/>
    <property type="match status" value="1"/>
</dbReference>
<dbReference type="Pfam" id="PF08238">
    <property type="entry name" value="Sel1"/>
    <property type="match status" value="3"/>
</dbReference>
<dbReference type="PANTHER" id="PTHR44444">
    <property type="entry name" value="PROTEIN SEL-1 HOMOLOG 3"/>
    <property type="match status" value="1"/>
</dbReference>
<sequence length="302" mass="32332">MAIIRTLFFFVGLLPAFALAQGLALPAGAETPRLSVVADPGADYRMALRYFAGEGVAPDNARGLEYLRKAAEAGHAEAQFNLGNYLNMFQADYAGAAHWWRLAGRQDHPAALFNLAELLAAELVPAQAGESAASYYQRAAALGFVADAPPPAAELKVPPAEPKMAAVSAPPTVVEAPVNPPPEPERISAQPVPPAGDPATAAWLAAPVDAATIQVFASISQTETRAVARRHPWQRELALLTFERDGQRWYALLYGRFADVAAARRAMPELPAALRAGKPWSRRLGDVRAQTQMTLQALPGKR</sequence>
<dbReference type="Pfam" id="PF05036">
    <property type="entry name" value="SPOR"/>
    <property type="match status" value="1"/>
</dbReference>